<evidence type="ECO:0000313" key="4">
    <source>
        <dbReference type="EMBL" id="EUC64029.1"/>
    </source>
</evidence>
<dbReference type="GO" id="GO:0003824">
    <property type="term" value="F:catalytic activity"/>
    <property type="evidence" value="ECO:0007669"/>
    <property type="project" value="UniProtKB-ARBA"/>
</dbReference>
<sequence length="723" mass="77763">MFPLSVKSPYTSAWTAGATNEPARHWPYFGTGATLGWLCLVKVGNTTYNVLGDPIAPNITTETQTEFTPTRTIISSRAGPVNLVVTFLSAIDASDLVRLSLPFSYFTVSAVSNDGASHSVSVYTDNSGEFVTSDTSLKVQWSTTTEGIIVHQMSLQDPITYSENKQRAQWGTAYLAANQTDGTTWQTGIADSLRKQFIQSGKLSNSPDQNFREVSKDWPVMAIAQSLGTVATQAQTASFVLGHSRNPAVEYYTSDGKEDRSLYFLSKFSSEEDAVRYTVTDYTNALAASTEFDNKVQTDATKYSPDYASVVALSTRQAFASMEITLSGTGSGANLQDIKLFTKDAAVDDTGASREGVLSAVDSLYSMMPMLIYTNPNLGNYGLASLLEYAGVSGVQSFAVHDLGLRYPRVASHAQQSRNPLDATANMIIMTHAFMRYTGNAGLAAKHYYTLKTWADYLVANAVIHEAQLTGDWFMTTPAANQTNLALKALIALKSIVEIQKAVGMTNESSTYENAANSGLERWMQLSSSGTKYTYQSNSQQPQLLHGLYADKLLGLSFVPESVYAQQRTQWTAGMKSFGVALNGESTTTSTAWQYFTLAALTTSDTSLLSNSSFTPIKNFVIRTQSDPKVIAPADVYDATTGNAIQGYGLRGNVGGSYALLALSAPTKTITEVPASPSPPAPTTTAPGASSSNSNSALGGITSRNMFSILATMVLCFLTLLLI</sequence>
<dbReference type="InterPro" id="IPR012341">
    <property type="entry name" value="6hp_glycosidase-like_sf"/>
</dbReference>
<dbReference type="Proteomes" id="UP000030108">
    <property type="component" value="Unassembled WGS sequence"/>
</dbReference>
<feature type="compositionally biased region" description="Low complexity" evidence="1">
    <location>
        <begin position="683"/>
        <end position="695"/>
    </location>
</feature>
<dbReference type="InterPro" id="IPR008928">
    <property type="entry name" value="6-hairpin_glycosidase_sf"/>
</dbReference>
<gene>
    <name evidence="4" type="ORF">RSOL_434470</name>
</gene>
<dbReference type="AlphaFoldDB" id="X8JK11"/>
<feature type="domain" description="Glutaminase A central" evidence="2">
    <location>
        <begin position="304"/>
        <end position="661"/>
    </location>
</feature>
<dbReference type="SUPFAM" id="SSF48208">
    <property type="entry name" value="Six-hairpin glycosidases"/>
    <property type="match status" value="1"/>
</dbReference>
<dbReference type="OrthoDB" id="3918848at2759"/>
<proteinExistence type="predicted"/>
<dbReference type="InterPro" id="IPR033433">
    <property type="entry name" value="GtaA_N"/>
</dbReference>
<organism evidence="4 5">
    <name type="scientific">Rhizoctonia solani AG-3 Rhs1AP</name>
    <dbReference type="NCBI Taxonomy" id="1086054"/>
    <lineage>
        <taxon>Eukaryota</taxon>
        <taxon>Fungi</taxon>
        <taxon>Dikarya</taxon>
        <taxon>Basidiomycota</taxon>
        <taxon>Agaricomycotina</taxon>
        <taxon>Agaricomycetes</taxon>
        <taxon>Cantharellales</taxon>
        <taxon>Ceratobasidiaceae</taxon>
        <taxon>Rhizoctonia</taxon>
    </lineage>
</organism>
<feature type="domain" description="Glutaminase A N-terminal" evidence="3">
    <location>
        <begin position="70"/>
        <end position="299"/>
    </location>
</feature>
<dbReference type="Pfam" id="PF17168">
    <property type="entry name" value="DUF5127"/>
    <property type="match status" value="1"/>
</dbReference>
<name>X8JK11_9AGAM</name>
<dbReference type="PANTHER" id="PTHR31987:SF1">
    <property type="entry name" value="GLUTAMINASE A"/>
    <property type="match status" value="1"/>
</dbReference>
<reference evidence="5" key="1">
    <citation type="journal article" date="2014" name="Genome Announc.">
        <title>Draft genome sequence of the plant-pathogenic soil fungus Rhizoctonia solani anastomosis group 3 strain Rhs1AP.</title>
        <authorList>
            <person name="Cubeta M.A."/>
            <person name="Thomas E."/>
            <person name="Dean R.A."/>
            <person name="Jabaji S."/>
            <person name="Neate S.M."/>
            <person name="Tavantzis S."/>
            <person name="Toda T."/>
            <person name="Vilgalys R."/>
            <person name="Bharathan N."/>
            <person name="Fedorova-Abrams N."/>
            <person name="Pakala S.B."/>
            <person name="Pakala S.M."/>
            <person name="Zafar N."/>
            <person name="Joardar V."/>
            <person name="Losada L."/>
            <person name="Nierman W.C."/>
        </authorList>
    </citation>
    <scope>NUCLEOTIDE SEQUENCE [LARGE SCALE GENOMIC DNA]</scope>
    <source>
        <strain evidence="5">AG-3</strain>
    </source>
</reference>
<accession>X8JK11</accession>
<feature type="region of interest" description="Disordered" evidence="1">
    <location>
        <begin position="671"/>
        <end position="695"/>
    </location>
</feature>
<dbReference type="PANTHER" id="PTHR31987">
    <property type="entry name" value="GLUTAMINASE A-RELATED"/>
    <property type="match status" value="1"/>
</dbReference>
<protein>
    <submittedName>
        <fullName evidence="4">Glutaminase GtaA, putative</fullName>
    </submittedName>
</protein>
<dbReference type="EMBL" id="JATN01000314">
    <property type="protein sequence ID" value="EUC64029.1"/>
    <property type="molecule type" value="Genomic_DNA"/>
</dbReference>
<dbReference type="GO" id="GO:0005975">
    <property type="term" value="P:carbohydrate metabolic process"/>
    <property type="evidence" value="ECO:0007669"/>
    <property type="project" value="InterPro"/>
</dbReference>
<evidence type="ECO:0000259" key="2">
    <source>
        <dbReference type="Pfam" id="PF16335"/>
    </source>
</evidence>
<dbReference type="Pfam" id="PF16335">
    <property type="entry name" value="GtaA_6_Hairpin"/>
    <property type="match status" value="1"/>
</dbReference>
<dbReference type="InterPro" id="IPR052743">
    <property type="entry name" value="Glutaminase_GtaA"/>
</dbReference>
<evidence type="ECO:0000313" key="5">
    <source>
        <dbReference type="Proteomes" id="UP000030108"/>
    </source>
</evidence>
<dbReference type="Gene3D" id="1.50.10.10">
    <property type="match status" value="1"/>
</dbReference>
<dbReference type="InterPro" id="IPR032514">
    <property type="entry name" value="GtaA_central"/>
</dbReference>
<evidence type="ECO:0000259" key="3">
    <source>
        <dbReference type="Pfam" id="PF17168"/>
    </source>
</evidence>
<evidence type="ECO:0000256" key="1">
    <source>
        <dbReference type="SAM" id="MobiDB-lite"/>
    </source>
</evidence>
<comment type="caution">
    <text evidence="4">The sequence shown here is derived from an EMBL/GenBank/DDBJ whole genome shotgun (WGS) entry which is preliminary data.</text>
</comment>